<dbReference type="EMBL" id="GBRH01195303">
    <property type="protein sequence ID" value="JAE02593.1"/>
    <property type="molecule type" value="Transcribed_RNA"/>
</dbReference>
<evidence type="ECO:0000313" key="1">
    <source>
        <dbReference type="EMBL" id="JAE02593.1"/>
    </source>
</evidence>
<name>A0A0A9F2W4_ARUDO</name>
<reference evidence="1" key="2">
    <citation type="journal article" date="2015" name="Data Brief">
        <title>Shoot transcriptome of the giant reed, Arundo donax.</title>
        <authorList>
            <person name="Barrero R.A."/>
            <person name="Guerrero F.D."/>
            <person name="Moolhuijzen P."/>
            <person name="Goolsby J.A."/>
            <person name="Tidwell J."/>
            <person name="Bellgard S.E."/>
            <person name="Bellgard M.I."/>
        </authorList>
    </citation>
    <scope>NUCLEOTIDE SEQUENCE</scope>
    <source>
        <tissue evidence="1">Shoot tissue taken approximately 20 cm above the soil surface</tissue>
    </source>
</reference>
<reference evidence="1" key="1">
    <citation type="submission" date="2014-09" db="EMBL/GenBank/DDBJ databases">
        <authorList>
            <person name="Magalhaes I.L.F."/>
            <person name="Oliveira U."/>
            <person name="Santos F.R."/>
            <person name="Vidigal T.H.D.A."/>
            <person name="Brescovit A.D."/>
            <person name="Santos A.J."/>
        </authorList>
    </citation>
    <scope>NUCLEOTIDE SEQUENCE</scope>
    <source>
        <tissue evidence="1">Shoot tissue taken approximately 20 cm above the soil surface</tissue>
    </source>
</reference>
<proteinExistence type="predicted"/>
<organism evidence="1">
    <name type="scientific">Arundo donax</name>
    <name type="common">Giant reed</name>
    <name type="synonym">Donax arundinaceus</name>
    <dbReference type="NCBI Taxonomy" id="35708"/>
    <lineage>
        <taxon>Eukaryota</taxon>
        <taxon>Viridiplantae</taxon>
        <taxon>Streptophyta</taxon>
        <taxon>Embryophyta</taxon>
        <taxon>Tracheophyta</taxon>
        <taxon>Spermatophyta</taxon>
        <taxon>Magnoliopsida</taxon>
        <taxon>Liliopsida</taxon>
        <taxon>Poales</taxon>
        <taxon>Poaceae</taxon>
        <taxon>PACMAD clade</taxon>
        <taxon>Arundinoideae</taxon>
        <taxon>Arundineae</taxon>
        <taxon>Arundo</taxon>
    </lineage>
</organism>
<accession>A0A0A9F2W4</accession>
<sequence length="86" mass="10511">MISTMNSMMQQLSLNTKWQIKMPGMELLVVHHYYRQKWMHAWELIKMILATNIMILRLSVSYNQQIKTQAVNPLLHYRYHQRRIHT</sequence>
<protein>
    <submittedName>
        <fullName evidence="1">Uncharacterized protein</fullName>
    </submittedName>
</protein>
<dbReference type="AlphaFoldDB" id="A0A0A9F2W4"/>